<evidence type="ECO:0000313" key="8">
    <source>
        <dbReference type="Proteomes" id="UP000812966"/>
    </source>
</evidence>
<dbReference type="InterPro" id="IPR020084">
    <property type="entry name" value="NUDIX_hydrolase_CS"/>
</dbReference>
<organism evidence="7 8">
    <name type="scientific">Filobasidium floriforme</name>
    <dbReference type="NCBI Taxonomy" id="5210"/>
    <lineage>
        <taxon>Eukaryota</taxon>
        <taxon>Fungi</taxon>
        <taxon>Dikarya</taxon>
        <taxon>Basidiomycota</taxon>
        <taxon>Agaricomycotina</taxon>
        <taxon>Tremellomycetes</taxon>
        <taxon>Filobasidiales</taxon>
        <taxon>Filobasidiaceae</taxon>
        <taxon>Filobasidium</taxon>
    </lineage>
</organism>
<evidence type="ECO:0000256" key="4">
    <source>
        <dbReference type="ARBA" id="ARBA00022801"/>
    </source>
</evidence>
<dbReference type="PROSITE" id="PS51462">
    <property type="entry name" value="NUDIX"/>
    <property type="match status" value="1"/>
</dbReference>
<dbReference type="OrthoDB" id="447842at2759"/>
<dbReference type="GO" id="GO:0005737">
    <property type="term" value="C:cytoplasm"/>
    <property type="evidence" value="ECO:0007669"/>
    <property type="project" value="TreeGrafter"/>
</dbReference>
<protein>
    <recommendedName>
        <fullName evidence="6">Nudix hydrolase domain-containing protein</fullName>
    </recommendedName>
</protein>
<dbReference type="Pfam" id="PF00293">
    <property type="entry name" value="NUDIX"/>
    <property type="match status" value="1"/>
</dbReference>
<evidence type="ECO:0000256" key="5">
    <source>
        <dbReference type="ARBA" id="ARBA00022842"/>
    </source>
</evidence>
<accession>A0A8K0NNR0</accession>
<dbReference type="CDD" id="cd03427">
    <property type="entry name" value="NUDIX_MTH1_Nudt1"/>
    <property type="match status" value="1"/>
</dbReference>
<comment type="cofactor">
    <cofactor evidence="1">
        <name>Mg(2+)</name>
        <dbReference type="ChEBI" id="CHEBI:18420"/>
    </cofactor>
</comment>
<dbReference type="Gene3D" id="3.90.79.10">
    <property type="entry name" value="Nucleoside Triphosphate Pyrophosphohydrolase"/>
    <property type="match status" value="1"/>
</dbReference>
<dbReference type="Proteomes" id="UP000812966">
    <property type="component" value="Unassembled WGS sequence"/>
</dbReference>
<reference evidence="7" key="1">
    <citation type="submission" date="2020-04" db="EMBL/GenBank/DDBJ databases">
        <title>Analysis of mating type loci in Filobasidium floriforme.</title>
        <authorList>
            <person name="Nowrousian M."/>
        </authorList>
    </citation>
    <scope>NUCLEOTIDE SEQUENCE</scope>
    <source>
        <strain evidence="7">CBS 6242</strain>
    </source>
</reference>
<evidence type="ECO:0000256" key="3">
    <source>
        <dbReference type="ARBA" id="ARBA00022723"/>
    </source>
</evidence>
<dbReference type="PANTHER" id="PTHR43758:SF2">
    <property type="entry name" value="OXIDIZED PURINE NUCLEOSIDE TRIPHOSPHATE HYDROLASE"/>
    <property type="match status" value="1"/>
</dbReference>
<dbReference type="PANTHER" id="PTHR43758">
    <property type="entry name" value="7,8-DIHYDRO-8-OXOGUANINE TRIPHOSPHATASE"/>
    <property type="match status" value="1"/>
</dbReference>
<gene>
    <name evidence="7" type="ORF">FFLO_05672</name>
</gene>
<feature type="domain" description="Nudix hydrolase" evidence="6">
    <location>
        <begin position="23"/>
        <end position="160"/>
    </location>
</feature>
<proteinExistence type="inferred from homology"/>
<evidence type="ECO:0000313" key="7">
    <source>
        <dbReference type="EMBL" id="KAG7529400.1"/>
    </source>
</evidence>
<keyword evidence="4" id="KW-0378">Hydrolase</keyword>
<comment type="caution">
    <text evidence="7">The sequence shown here is derived from an EMBL/GenBank/DDBJ whole genome shotgun (WGS) entry which is preliminary data.</text>
</comment>
<dbReference type="AlphaFoldDB" id="A0A8K0NNR0"/>
<sequence length="232" mass="26160">MGSSDVIAEGSYPAPRQWLDVPATKDYSLVFPIDRSKHKVLLGLKKRGFAKGMWNGFGGKPEQGETMLRCATRELTEESGLIPTRLIERGTLLYYSQNALIREGGDHAVRVWLYTCETWTDEPIETEEMQPGWFSFPETLSQPFDALPWTEMHLESRLFLPTLLLLAPDLGQTLSGRADFYPCDPDSQLVRNLTAKGEKLDLSKKTVLGDWVMGRWVFRVESASGEDESQGI</sequence>
<keyword evidence="8" id="KW-1185">Reference proteome</keyword>
<keyword evidence="5" id="KW-0460">Magnesium</keyword>
<dbReference type="GO" id="GO:0008413">
    <property type="term" value="F:8-oxo-7,8-dihydroguanosine triphosphate pyrophosphatase activity"/>
    <property type="evidence" value="ECO:0007669"/>
    <property type="project" value="TreeGrafter"/>
</dbReference>
<dbReference type="GO" id="GO:0042262">
    <property type="term" value="P:DNA protection"/>
    <property type="evidence" value="ECO:0007669"/>
    <property type="project" value="TreeGrafter"/>
</dbReference>
<dbReference type="InterPro" id="IPR000086">
    <property type="entry name" value="NUDIX_hydrolase_dom"/>
</dbReference>
<keyword evidence="3" id="KW-0479">Metal-binding</keyword>
<evidence type="ECO:0000256" key="1">
    <source>
        <dbReference type="ARBA" id="ARBA00001946"/>
    </source>
</evidence>
<dbReference type="SUPFAM" id="SSF55811">
    <property type="entry name" value="Nudix"/>
    <property type="match status" value="1"/>
</dbReference>
<dbReference type="PROSITE" id="PS00893">
    <property type="entry name" value="NUDIX_BOX"/>
    <property type="match status" value="1"/>
</dbReference>
<evidence type="ECO:0000259" key="6">
    <source>
        <dbReference type="PROSITE" id="PS51462"/>
    </source>
</evidence>
<name>A0A8K0NNR0_9TREE</name>
<dbReference type="InterPro" id="IPR015797">
    <property type="entry name" value="NUDIX_hydrolase-like_dom_sf"/>
</dbReference>
<comment type="similarity">
    <text evidence="2">Belongs to the Nudix hydrolase family.</text>
</comment>
<evidence type="ECO:0000256" key="2">
    <source>
        <dbReference type="ARBA" id="ARBA00005582"/>
    </source>
</evidence>
<dbReference type="EMBL" id="JABELV010000151">
    <property type="protein sequence ID" value="KAG7529400.1"/>
    <property type="molecule type" value="Genomic_DNA"/>
</dbReference>
<dbReference type="GO" id="GO:0046872">
    <property type="term" value="F:metal ion binding"/>
    <property type="evidence" value="ECO:0007669"/>
    <property type="project" value="UniProtKB-KW"/>
</dbReference>